<keyword evidence="1" id="KW-1133">Transmembrane helix</keyword>
<sequence length="387" mass="40818">MSGADPFPPSPLLPEEDAALYAVARQTLTLCAVCKYCDGFCPVFRQRDAVGGALPGAGQAPAFTNADVDWLASLCHGCRACWDACQYAPPHAYAIAVPQTLAAVRRRQQTPLPGLRRRLLAVMLAASGLLPLLMLGLIPPEVLFAVHTGPGAFYAVLPWGWLSGLAGGALLLAVALSLGRMVWFWRHIDVSGRGSGGGPDRLTWADWRTGLRQALTLRHLDHPRRRRAHHALTGGFALCFAATAVATLWHHGFGWIAPYPLLSLPVGLGTVGGLLMLAGCGGLWRENRRSAAAVRTPPGQQGLLILLALVAATGLALLALRGTAAMGLVLGWHLGLVLVLFLALPLGGLAHAPQRIAAVLKAARLDRRRQAAAGSEKSGPEKAAEDG</sequence>
<feature type="transmembrane region" description="Helical" evidence="1">
    <location>
        <begin position="330"/>
        <end position="352"/>
    </location>
</feature>
<feature type="transmembrane region" description="Helical" evidence="1">
    <location>
        <begin position="304"/>
        <end position="324"/>
    </location>
</feature>
<dbReference type="EMBL" id="JACIIX010000010">
    <property type="protein sequence ID" value="MBB6211230.1"/>
    <property type="molecule type" value="Genomic_DNA"/>
</dbReference>
<feature type="transmembrane region" description="Helical" evidence="1">
    <location>
        <begin position="119"/>
        <end position="139"/>
    </location>
</feature>
<feature type="transmembrane region" description="Helical" evidence="1">
    <location>
        <begin position="261"/>
        <end position="284"/>
    </location>
</feature>
<keyword evidence="1" id="KW-0812">Transmembrane</keyword>
<dbReference type="InterPro" id="IPR012830">
    <property type="entry name" value="Citrate_utilization_prot_B"/>
</dbReference>
<evidence type="ECO:0000313" key="3">
    <source>
        <dbReference type="Proteomes" id="UP000544872"/>
    </source>
</evidence>
<reference evidence="2 3" key="1">
    <citation type="submission" date="2020-08" db="EMBL/GenBank/DDBJ databases">
        <title>Genomic Encyclopedia of Type Strains, Phase IV (KMG-IV): sequencing the most valuable type-strain genomes for metagenomic binning, comparative biology and taxonomic classification.</title>
        <authorList>
            <person name="Goeker M."/>
        </authorList>
    </citation>
    <scope>NUCLEOTIDE SEQUENCE [LARGE SCALE GENOMIC DNA]</scope>
    <source>
        <strain evidence="2 3">DSM 11590</strain>
    </source>
</reference>
<protein>
    <submittedName>
        <fullName evidence="2">Citrate/tricarballylate utilization protein</fullName>
    </submittedName>
</protein>
<keyword evidence="3" id="KW-1185">Reference proteome</keyword>
<feature type="transmembrane region" description="Helical" evidence="1">
    <location>
        <begin position="228"/>
        <end position="249"/>
    </location>
</feature>
<keyword evidence="1" id="KW-0472">Membrane</keyword>
<dbReference type="SUPFAM" id="SSF103501">
    <property type="entry name" value="Respiratory nitrate reductase 1 gamma chain"/>
    <property type="match status" value="1"/>
</dbReference>
<dbReference type="AlphaFoldDB" id="A0A7X0DMQ9"/>
<comment type="caution">
    <text evidence="2">The sequence shown here is derived from an EMBL/GenBank/DDBJ whole genome shotgun (WGS) entry which is preliminary data.</text>
</comment>
<feature type="transmembrane region" description="Helical" evidence="1">
    <location>
        <begin position="159"/>
        <end position="178"/>
    </location>
</feature>
<name>A0A7X0DMQ9_NOVIT</name>
<accession>A0A7X0DMQ9</accession>
<dbReference type="InterPro" id="IPR036197">
    <property type="entry name" value="NarG-like_sf"/>
</dbReference>
<dbReference type="NCBIfam" id="TIGR02484">
    <property type="entry name" value="CitB"/>
    <property type="match status" value="1"/>
</dbReference>
<proteinExistence type="predicted"/>
<dbReference type="Proteomes" id="UP000544872">
    <property type="component" value="Unassembled WGS sequence"/>
</dbReference>
<organism evidence="2 3">
    <name type="scientific">Novispirillum itersonii</name>
    <name type="common">Aquaspirillum itersonii</name>
    <dbReference type="NCBI Taxonomy" id="189"/>
    <lineage>
        <taxon>Bacteria</taxon>
        <taxon>Pseudomonadati</taxon>
        <taxon>Pseudomonadota</taxon>
        <taxon>Alphaproteobacteria</taxon>
        <taxon>Rhodospirillales</taxon>
        <taxon>Novispirillaceae</taxon>
        <taxon>Novispirillum</taxon>
    </lineage>
</organism>
<evidence type="ECO:0000256" key="1">
    <source>
        <dbReference type="SAM" id="Phobius"/>
    </source>
</evidence>
<evidence type="ECO:0000313" key="2">
    <source>
        <dbReference type="EMBL" id="MBB6211230.1"/>
    </source>
</evidence>
<gene>
    <name evidence="2" type="ORF">FHS48_002667</name>
</gene>
<dbReference type="RefSeq" id="WP_184264050.1">
    <property type="nucleotide sequence ID" value="NZ_JACIIX010000010.1"/>
</dbReference>
<dbReference type="SUPFAM" id="SSF54862">
    <property type="entry name" value="4Fe-4S ferredoxins"/>
    <property type="match status" value="1"/>
</dbReference>